<comment type="caution">
    <text evidence="6">The sequence shown here is derived from an EMBL/GenBank/DDBJ whole genome shotgun (WGS) entry which is preliminary data.</text>
</comment>
<sequence length="241" mass="27113">MRYIYLRGLQSLRQRLLSSSHIYHESTLPISRSHPLSVWAPQSRFYSRGVGGFPSTPGQATGPKPQRYSRPTNEEIEANVIQLVNENGQLELPTLKNNVLISLRRDSQILVQLDPGGAGRNTVCKVMNIKDLRDQERAKENTVRLAKHAAKTSHKQIELNWSIDPHDLAHRLKKLTSFLEKDKTVEIVLTRKKGKRAATAPEIQQLLDHVQSTVQAANAHQAKPMDGEPGKTLTITVEKKN</sequence>
<evidence type="ECO:0000313" key="6">
    <source>
        <dbReference type="EMBL" id="KAH8704075.1"/>
    </source>
</evidence>
<dbReference type="RefSeq" id="XP_046077093.1">
    <property type="nucleotide sequence ID" value="XM_046215261.1"/>
</dbReference>
<dbReference type="GO" id="GO:0003743">
    <property type="term" value="F:translation initiation factor activity"/>
    <property type="evidence" value="ECO:0007669"/>
    <property type="project" value="UniProtKB-KW"/>
</dbReference>
<accession>A0AAD4Q5K2</accession>
<keyword evidence="2" id="KW-0396">Initiation factor</keyword>
<dbReference type="GeneID" id="70245548"/>
<dbReference type="Pfam" id="PF05198">
    <property type="entry name" value="IF3_N"/>
    <property type="match status" value="1"/>
</dbReference>
<keyword evidence="3" id="KW-0648">Protein biosynthesis</keyword>
<dbReference type="GO" id="GO:0043022">
    <property type="term" value="F:ribosome binding"/>
    <property type="evidence" value="ECO:0007669"/>
    <property type="project" value="TreeGrafter"/>
</dbReference>
<evidence type="ECO:0000313" key="7">
    <source>
        <dbReference type="Proteomes" id="UP001201262"/>
    </source>
</evidence>
<dbReference type="GO" id="GO:0032790">
    <property type="term" value="P:ribosome disassembly"/>
    <property type="evidence" value="ECO:0007669"/>
    <property type="project" value="TreeGrafter"/>
</dbReference>
<dbReference type="GO" id="GO:0070124">
    <property type="term" value="P:mitochondrial translational initiation"/>
    <property type="evidence" value="ECO:0007669"/>
    <property type="project" value="TreeGrafter"/>
</dbReference>
<reference evidence="6" key="1">
    <citation type="submission" date="2021-12" db="EMBL/GenBank/DDBJ databases">
        <title>Convergent genome expansion in fungi linked to evolution of root-endophyte symbiosis.</title>
        <authorList>
            <consortium name="DOE Joint Genome Institute"/>
            <person name="Ke Y.-H."/>
            <person name="Bonito G."/>
            <person name="Liao H.-L."/>
            <person name="Looney B."/>
            <person name="Rojas-Flechas A."/>
            <person name="Nash J."/>
            <person name="Hameed K."/>
            <person name="Schadt C."/>
            <person name="Martin F."/>
            <person name="Crous P.W."/>
            <person name="Miettinen O."/>
            <person name="Magnuson J.K."/>
            <person name="Labbe J."/>
            <person name="Jacobson D."/>
            <person name="Doktycz M.J."/>
            <person name="Veneault-Fourrey C."/>
            <person name="Kuo A."/>
            <person name="Mondo S."/>
            <person name="Calhoun S."/>
            <person name="Riley R."/>
            <person name="Ohm R."/>
            <person name="LaButti K."/>
            <person name="Andreopoulos B."/>
            <person name="Pangilinan J."/>
            <person name="Nolan M."/>
            <person name="Tritt A."/>
            <person name="Clum A."/>
            <person name="Lipzen A."/>
            <person name="Daum C."/>
            <person name="Barry K."/>
            <person name="Grigoriev I.V."/>
            <person name="Vilgalys R."/>
        </authorList>
    </citation>
    <scope>NUCLEOTIDE SEQUENCE</scope>
    <source>
        <strain evidence="6">PMI_201</strain>
    </source>
</reference>
<dbReference type="Proteomes" id="UP001201262">
    <property type="component" value="Unassembled WGS sequence"/>
</dbReference>
<evidence type="ECO:0000256" key="1">
    <source>
        <dbReference type="ARBA" id="ARBA00005439"/>
    </source>
</evidence>
<dbReference type="PANTHER" id="PTHR10938">
    <property type="entry name" value="TRANSLATION INITIATION FACTOR IF-3"/>
    <property type="match status" value="1"/>
</dbReference>
<dbReference type="InterPro" id="IPR019814">
    <property type="entry name" value="Translation_initiation_fac_3_N"/>
</dbReference>
<evidence type="ECO:0000259" key="5">
    <source>
        <dbReference type="Pfam" id="PF05198"/>
    </source>
</evidence>
<dbReference type="AlphaFoldDB" id="A0AAD4Q5K2"/>
<gene>
    <name evidence="6" type="ORF">BGW36DRAFT_370538</name>
</gene>
<keyword evidence="7" id="KW-1185">Reference proteome</keyword>
<evidence type="ECO:0000256" key="3">
    <source>
        <dbReference type="ARBA" id="ARBA00022917"/>
    </source>
</evidence>
<proteinExistence type="inferred from homology"/>
<dbReference type="SUPFAM" id="SSF55200">
    <property type="entry name" value="Translation initiation factor IF3, C-terminal domain"/>
    <property type="match status" value="1"/>
</dbReference>
<dbReference type="EMBL" id="JAJTJA010000002">
    <property type="protein sequence ID" value="KAH8704075.1"/>
    <property type="molecule type" value="Genomic_DNA"/>
</dbReference>
<organism evidence="6 7">
    <name type="scientific">Talaromyces proteolyticus</name>
    <dbReference type="NCBI Taxonomy" id="1131652"/>
    <lineage>
        <taxon>Eukaryota</taxon>
        <taxon>Fungi</taxon>
        <taxon>Dikarya</taxon>
        <taxon>Ascomycota</taxon>
        <taxon>Pezizomycotina</taxon>
        <taxon>Eurotiomycetes</taxon>
        <taxon>Eurotiomycetidae</taxon>
        <taxon>Eurotiales</taxon>
        <taxon>Trichocomaceae</taxon>
        <taxon>Talaromyces</taxon>
        <taxon>Talaromyces sect. Bacilispori</taxon>
    </lineage>
</organism>
<dbReference type="GO" id="GO:0005739">
    <property type="term" value="C:mitochondrion"/>
    <property type="evidence" value="ECO:0007669"/>
    <property type="project" value="TreeGrafter"/>
</dbReference>
<feature type="region of interest" description="Disordered" evidence="4">
    <location>
        <begin position="50"/>
        <end position="70"/>
    </location>
</feature>
<evidence type="ECO:0000256" key="4">
    <source>
        <dbReference type="SAM" id="MobiDB-lite"/>
    </source>
</evidence>
<feature type="domain" description="Translation initiation factor 3 N-terminal" evidence="5">
    <location>
        <begin position="72"/>
        <end position="141"/>
    </location>
</feature>
<protein>
    <recommendedName>
        <fullName evidence="5">Translation initiation factor 3 N-terminal domain-containing protein</fullName>
    </recommendedName>
</protein>
<dbReference type="InterPro" id="IPR001288">
    <property type="entry name" value="Translation_initiation_fac_3"/>
</dbReference>
<dbReference type="PANTHER" id="PTHR10938:SF0">
    <property type="entry name" value="TRANSLATION INITIATION FACTOR IF-3, MITOCHONDRIAL"/>
    <property type="match status" value="1"/>
</dbReference>
<dbReference type="Gene3D" id="3.30.110.10">
    <property type="entry name" value="Translation initiation factor 3 (IF-3), C-terminal domain"/>
    <property type="match status" value="1"/>
</dbReference>
<evidence type="ECO:0000256" key="2">
    <source>
        <dbReference type="ARBA" id="ARBA00022540"/>
    </source>
</evidence>
<comment type="similarity">
    <text evidence="1">Belongs to the IF-3 family.</text>
</comment>
<dbReference type="InterPro" id="IPR036788">
    <property type="entry name" value="T_IF-3_C_sf"/>
</dbReference>
<feature type="region of interest" description="Disordered" evidence="4">
    <location>
        <begin position="219"/>
        <end position="241"/>
    </location>
</feature>
<name>A0AAD4Q5K2_9EURO</name>